<dbReference type="KEGG" id="mbg:BN140_1104"/>
<dbReference type="STRING" id="1201294.BN140_1104"/>
<organism evidence="1 2">
    <name type="scientific">Methanoculleus bourgensis (strain ATCC 43281 / DSM 3045 / OCM 15 / MS2)</name>
    <name type="common">Methanogenium bourgense</name>
    <dbReference type="NCBI Taxonomy" id="1201294"/>
    <lineage>
        <taxon>Archaea</taxon>
        <taxon>Methanobacteriati</taxon>
        <taxon>Methanobacteriota</taxon>
        <taxon>Stenosarchaea group</taxon>
        <taxon>Methanomicrobia</taxon>
        <taxon>Methanomicrobiales</taxon>
        <taxon>Methanomicrobiaceae</taxon>
        <taxon>Methanoculleus</taxon>
    </lineage>
</organism>
<proteinExistence type="predicted"/>
<evidence type="ECO:0000313" key="2">
    <source>
        <dbReference type="Proteomes" id="UP000009007"/>
    </source>
</evidence>
<gene>
    <name evidence="1" type="ordered locus">BN140_1104</name>
</gene>
<dbReference type="AlphaFoldDB" id="I7LJJ4"/>
<keyword evidence="2" id="KW-1185">Reference proteome</keyword>
<dbReference type="PATRIC" id="fig|1201294.9.peg.1218"/>
<name>I7LJJ4_METBM</name>
<dbReference type="HOGENOM" id="CLU_1521888_0_0_2"/>
<evidence type="ECO:0000313" key="1">
    <source>
        <dbReference type="EMBL" id="CCJ36027.1"/>
    </source>
</evidence>
<sequence length="179" mass="20856">MNSVNDRSKVIACFREAGFRMDKDRFEHRLVAQKFVYLMKLKGVAFGYTFHLYVRGPYSPPLAREYYQHADEFSRCETESTLSPTEAEHVAELTALFDKSPSLLEIGATYGYLAYERCYPPQQAYRTVRRMKSFYPSEQIVRGVNRAKQFLFVPTEEEKAALDAELGEWQRAGIRSMRH</sequence>
<protein>
    <recommendedName>
        <fullName evidence="3">DUF4065 domain-containing protein</fullName>
    </recommendedName>
</protein>
<accession>I7LJJ4</accession>
<dbReference type="Proteomes" id="UP000009007">
    <property type="component" value="Chromosome I"/>
</dbReference>
<evidence type="ECO:0008006" key="3">
    <source>
        <dbReference type="Google" id="ProtNLM"/>
    </source>
</evidence>
<reference evidence="2" key="1">
    <citation type="journal article" date="2012" name="J. Bacteriol.">
        <title>Complete genome sequence of the hydrogenotrophic, methanogenic archaeon Methanoculleus bourgensis strain MS2T, isolated from a sewage sludge digester.</title>
        <authorList>
            <person name="Maus I."/>
            <person name="Wibberg D."/>
            <person name="Stantscheff R."/>
            <person name="Eikmeyer F.G."/>
            <person name="Seffner A."/>
            <person name="Boelter J."/>
            <person name="Szczepanowski R."/>
            <person name="Blom J."/>
            <person name="Jaenicke S."/>
            <person name="Konig H."/>
            <person name="Puhler A."/>
            <person name="Schluter A."/>
        </authorList>
    </citation>
    <scope>NUCLEOTIDE SEQUENCE [LARGE SCALE GENOMIC DNA]</scope>
    <source>
        <strain evidence="2">ATCC 43281 / DSM 3045 / OCM 15 / MS2</strain>
    </source>
</reference>
<dbReference type="EMBL" id="HE964772">
    <property type="protein sequence ID" value="CCJ36027.1"/>
    <property type="molecule type" value="Genomic_DNA"/>
</dbReference>